<evidence type="ECO:0000313" key="8">
    <source>
        <dbReference type="Proteomes" id="UP000639606"/>
    </source>
</evidence>
<evidence type="ECO:0000256" key="1">
    <source>
        <dbReference type="ARBA" id="ARBA00004651"/>
    </source>
</evidence>
<keyword evidence="3 5" id="KW-1133">Transmembrane helix</keyword>
<feature type="transmembrane region" description="Helical" evidence="5">
    <location>
        <begin position="20"/>
        <end position="39"/>
    </location>
</feature>
<dbReference type="InterPro" id="IPR011701">
    <property type="entry name" value="MFS"/>
</dbReference>
<dbReference type="PANTHER" id="PTHR23534">
    <property type="entry name" value="MFS PERMEASE"/>
    <property type="match status" value="1"/>
</dbReference>
<name>A0A918AH07_9PSEU</name>
<feature type="transmembrane region" description="Helical" evidence="5">
    <location>
        <begin position="80"/>
        <end position="100"/>
    </location>
</feature>
<dbReference type="InterPro" id="IPR020846">
    <property type="entry name" value="MFS_dom"/>
</dbReference>
<reference evidence="7" key="2">
    <citation type="submission" date="2020-09" db="EMBL/GenBank/DDBJ databases">
        <authorList>
            <person name="Sun Q."/>
            <person name="Ohkuma M."/>
        </authorList>
    </citation>
    <scope>NUCLEOTIDE SEQUENCE</scope>
    <source>
        <strain evidence="7">JCM 3313</strain>
    </source>
</reference>
<accession>A0A918AH07</accession>
<keyword evidence="4 5" id="KW-0472">Membrane</keyword>
<evidence type="ECO:0000256" key="4">
    <source>
        <dbReference type="ARBA" id="ARBA00023136"/>
    </source>
</evidence>
<proteinExistence type="predicted"/>
<dbReference type="PANTHER" id="PTHR23534:SF1">
    <property type="entry name" value="MAJOR FACILITATOR SUPERFAMILY PROTEIN"/>
    <property type="match status" value="1"/>
</dbReference>
<comment type="subcellular location">
    <subcellularLocation>
        <location evidence="1">Cell membrane</location>
        <topology evidence="1">Multi-pass membrane protein</topology>
    </subcellularLocation>
</comment>
<comment type="caution">
    <text evidence="7">The sequence shown here is derived from an EMBL/GenBank/DDBJ whole genome shotgun (WGS) entry which is preliminary data.</text>
</comment>
<dbReference type="GO" id="GO:0022857">
    <property type="term" value="F:transmembrane transporter activity"/>
    <property type="evidence" value="ECO:0007669"/>
    <property type="project" value="InterPro"/>
</dbReference>
<dbReference type="SUPFAM" id="SSF103473">
    <property type="entry name" value="MFS general substrate transporter"/>
    <property type="match status" value="1"/>
</dbReference>
<feature type="transmembrane region" description="Helical" evidence="5">
    <location>
        <begin position="174"/>
        <end position="193"/>
    </location>
</feature>
<dbReference type="Proteomes" id="UP000639606">
    <property type="component" value="Unassembled WGS sequence"/>
</dbReference>
<evidence type="ECO:0000256" key="2">
    <source>
        <dbReference type="ARBA" id="ARBA00022692"/>
    </source>
</evidence>
<evidence type="ECO:0000313" key="7">
    <source>
        <dbReference type="EMBL" id="GGP41068.1"/>
    </source>
</evidence>
<dbReference type="Gene3D" id="1.20.1250.20">
    <property type="entry name" value="MFS general substrate transporter like domains"/>
    <property type="match status" value="1"/>
</dbReference>
<dbReference type="AlphaFoldDB" id="A0A918AH07"/>
<feature type="transmembrane region" description="Helical" evidence="5">
    <location>
        <begin position="148"/>
        <end position="168"/>
    </location>
</feature>
<dbReference type="InterPro" id="IPR036259">
    <property type="entry name" value="MFS_trans_sf"/>
</dbReference>
<feature type="transmembrane region" description="Helical" evidence="5">
    <location>
        <begin position="51"/>
        <end position="73"/>
    </location>
</feature>
<dbReference type="EMBL" id="BMRG01000002">
    <property type="protein sequence ID" value="GGP41068.1"/>
    <property type="molecule type" value="Genomic_DNA"/>
</dbReference>
<keyword evidence="2 5" id="KW-0812">Transmembrane</keyword>
<feature type="domain" description="Major facilitator superfamily (MFS) profile" evidence="6">
    <location>
        <begin position="15"/>
        <end position="197"/>
    </location>
</feature>
<dbReference type="PROSITE" id="PS50850">
    <property type="entry name" value="MFS"/>
    <property type="match status" value="1"/>
</dbReference>
<protein>
    <recommendedName>
        <fullName evidence="6">Major facilitator superfamily (MFS) profile domain-containing protein</fullName>
    </recommendedName>
</protein>
<dbReference type="GO" id="GO:0005886">
    <property type="term" value="C:plasma membrane"/>
    <property type="evidence" value="ECO:0007669"/>
    <property type="project" value="UniProtKB-SubCell"/>
</dbReference>
<feature type="transmembrane region" description="Helical" evidence="5">
    <location>
        <begin position="112"/>
        <end position="136"/>
    </location>
</feature>
<organism evidence="7 8">
    <name type="scientific">Saccharothrix coeruleofusca</name>
    <dbReference type="NCBI Taxonomy" id="33919"/>
    <lineage>
        <taxon>Bacteria</taxon>
        <taxon>Bacillati</taxon>
        <taxon>Actinomycetota</taxon>
        <taxon>Actinomycetes</taxon>
        <taxon>Pseudonocardiales</taxon>
        <taxon>Pseudonocardiaceae</taxon>
        <taxon>Saccharothrix</taxon>
    </lineage>
</organism>
<keyword evidence="8" id="KW-1185">Reference proteome</keyword>
<evidence type="ECO:0000256" key="3">
    <source>
        <dbReference type="ARBA" id="ARBA00022989"/>
    </source>
</evidence>
<dbReference type="Pfam" id="PF07690">
    <property type="entry name" value="MFS_1"/>
    <property type="match status" value="1"/>
</dbReference>
<gene>
    <name evidence="7" type="ORF">GCM10010185_10200</name>
</gene>
<evidence type="ECO:0000259" key="6">
    <source>
        <dbReference type="PROSITE" id="PS50850"/>
    </source>
</evidence>
<sequence length="197" mass="19511">MGTRGSAEVWRSLPAAGRLALGGVTLCHTAMVGLMSMTPVHMDHGGSSLRVVGLVISLHVASMYVASPLFGWVADRWGRVPVLAIGTALVVAAAGVAGMAPSHGAPQLAAGLALLGFGWSAGLVAGSALLTESVAVADRPAAQGLSDLCMNVGGAVGGVVAGVVITAWSYAALGLLVGFAALPLLVICLYTSAQRAG</sequence>
<evidence type="ECO:0000256" key="5">
    <source>
        <dbReference type="SAM" id="Phobius"/>
    </source>
</evidence>
<reference evidence="7" key="1">
    <citation type="journal article" date="2014" name="Int. J. Syst. Evol. Microbiol.">
        <title>Complete genome sequence of Corynebacterium casei LMG S-19264T (=DSM 44701T), isolated from a smear-ripened cheese.</title>
        <authorList>
            <consortium name="US DOE Joint Genome Institute (JGI-PGF)"/>
            <person name="Walter F."/>
            <person name="Albersmeier A."/>
            <person name="Kalinowski J."/>
            <person name="Ruckert C."/>
        </authorList>
    </citation>
    <scope>NUCLEOTIDE SEQUENCE</scope>
    <source>
        <strain evidence="7">JCM 3313</strain>
    </source>
</reference>